<gene>
    <name evidence="3" type="ORF">CPLU01_11068</name>
</gene>
<evidence type="ECO:0000259" key="2">
    <source>
        <dbReference type="Pfam" id="PF06985"/>
    </source>
</evidence>
<feature type="region of interest" description="Disordered" evidence="1">
    <location>
        <begin position="1"/>
        <end position="39"/>
    </location>
</feature>
<keyword evidence="4" id="KW-1185">Reference proteome</keyword>
<protein>
    <recommendedName>
        <fullName evidence="2">Heterokaryon incompatibility domain-containing protein</fullName>
    </recommendedName>
</protein>
<dbReference type="EMBL" id="WIGO01000200">
    <property type="protein sequence ID" value="KAF6824072.1"/>
    <property type="molecule type" value="Genomic_DNA"/>
</dbReference>
<organism evidence="3 4">
    <name type="scientific">Colletotrichum plurivorum</name>
    <dbReference type="NCBI Taxonomy" id="2175906"/>
    <lineage>
        <taxon>Eukaryota</taxon>
        <taxon>Fungi</taxon>
        <taxon>Dikarya</taxon>
        <taxon>Ascomycota</taxon>
        <taxon>Pezizomycotina</taxon>
        <taxon>Sordariomycetes</taxon>
        <taxon>Hypocreomycetidae</taxon>
        <taxon>Glomerellales</taxon>
        <taxon>Glomerellaceae</taxon>
        <taxon>Colletotrichum</taxon>
        <taxon>Colletotrichum orchidearum species complex</taxon>
    </lineage>
</organism>
<proteinExistence type="predicted"/>
<feature type="region of interest" description="Disordered" evidence="1">
    <location>
        <begin position="738"/>
        <end position="759"/>
    </location>
</feature>
<sequence>MSTLSAIRGMELSSWRPGGTRHAPARPSTEPPRATSRPKIERLKFCGPKTTTALISLFDIIKKSRNKNQRDENQHDANACDTNVRDTECKFCTLLFDAIALPSHDPFEHPAMKEHMPREFKGKTFETWAKGIKWHDTIKNTPHPFGQGRNKIEIEQDKSDPSKIIEVRNRGMEAAAQLGVVAGAGAAGAVMQAGSQEKDKDQIVMSILGSLGTMATAALSLLDHKIPVGVAVTLHNGTDDNAGLLNVKVFGYGSKLQASLSNLSEFNLRVASDYEVQKDGLGLHYGRIVEQEVKVGEDCNTWLSHCREYHGDLCGQPDWSLGLPLPSGDHFRLIDIRQTRVVPVRVNGQQENLPVYAALSYVWGETGRMALNLNRGNLSQLGHRIDDLFPANDQQQLGGLGQLPGQRKRVAQTILDAARHDDKKEPAQEEQIKQMDSIFGHADVVIVAASGEDAEAGLAGISVPRNPGQTGKEIRPNVNVLLPVQYDDSYGVWDTRAWTLQERLLSKRMLVFGSNHVSFHCRHGILREDMPATHACNGPPRIPHLSMPPNSGMSRVGETWERSPVLLRSPFFNEYAKLLEQYTSRDMSDIGDILNGMLGLLRVLENMRNFDSPNRSLGSTEDRGTQRGDHTLYGLPEEFLDIALLWQPTAVKGTYLTKRSSDVLPSWSWTGWEVSKDPSHGREAGKNPKAHPGVRFEEPFWVSGNDDMSLRKFIATESHAEERFKPLLMWYRCLKKPTGQQRPPPVAKKPSLRSNPAVRNLKPVNGTGIGYLCGSEYEEQLCLNRALKFRKTSVEGVIPPSVPADIPLDNRHLVCETDEAKFRLRKRKESRKELLWKRVDGVAEVEKELEILEAEILDQNDDVVGCVIPIDQRKTISTHWYHFILLSESQYWGNEDRIDIIGYPLYNIMLIEWDNRREFAQRIGMGKINRPAWKSAGPKRSRVILK</sequence>
<dbReference type="Pfam" id="PF06985">
    <property type="entry name" value="HET"/>
    <property type="match status" value="1"/>
</dbReference>
<evidence type="ECO:0000313" key="4">
    <source>
        <dbReference type="Proteomes" id="UP000654918"/>
    </source>
</evidence>
<dbReference type="Proteomes" id="UP000654918">
    <property type="component" value="Unassembled WGS sequence"/>
</dbReference>
<dbReference type="InterPro" id="IPR010730">
    <property type="entry name" value="HET"/>
</dbReference>
<evidence type="ECO:0000313" key="3">
    <source>
        <dbReference type="EMBL" id="KAF6824072.1"/>
    </source>
</evidence>
<comment type="caution">
    <text evidence="3">The sequence shown here is derived from an EMBL/GenBank/DDBJ whole genome shotgun (WGS) entry which is preliminary data.</text>
</comment>
<dbReference type="PANTHER" id="PTHR33112:SF12">
    <property type="entry name" value="HETEROKARYON INCOMPATIBILITY DOMAIN-CONTAINING PROTEIN"/>
    <property type="match status" value="1"/>
</dbReference>
<evidence type="ECO:0000256" key="1">
    <source>
        <dbReference type="SAM" id="MobiDB-lite"/>
    </source>
</evidence>
<dbReference type="AlphaFoldDB" id="A0A8H6N8A8"/>
<feature type="domain" description="Heterokaryon incompatibility" evidence="2">
    <location>
        <begin position="356"/>
        <end position="502"/>
    </location>
</feature>
<dbReference type="PANTHER" id="PTHR33112">
    <property type="entry name" value="DOMAIN PROTEIN, PUTATIVE-RELATED"/>
    <property type="match status" value="1"/>
</dbReference>
<reference evidence="3" key="1">
    <citation type="journal article" date="2020" name="Phytopathology">
        <title>Genome Sequence Resources of Colletotrichum truncatum, C. plurivorum, C. musicola, and C. sojae: Four Species Pathogenic to Soybean (Glycine max).</title>
        <authorList>
            <person name="Rogerio F."/>
            <person name="Boufleur T.R."/>
            <person name="Ciampi-Guillardi M."/>
            <person name="Sukno S.A."/>
            <person name="Thon M.R."/>
            <person name="Massola Junior N.S."/>
            <person name="Baroncelli R."/>
        </authorList>
    </citation>
    <scope>NUCLEOTIDE SEQUENCE</scope>
    <source>
        <strain evidence="3">LFN00145</strain>
    </source>
</reference>
<name>A0A8H6N8A8_9PEZI</name>
<accession>A0A8H6N8A8</accession>